<dbReference type="Proteomes" id="UP000235145">
    <property type="component" value="Unassembled WGS sequence"/>
</dbReference>
<reference evidence="1 2" key="1">
    <citation type="journal article" date="2017" name="Nat. Commun.">
        <title>Genome assembly with in vitro proximity ligation data and whole-genome triplication in lettuce.</title>
        <authorList>
            <person name="Reyes-Chin-Wo S."/>
            <person name="Wang Z."/>
            <person name="Yang X."/>
            <person name="Kozik A."/>
            <person name="Arikit S."/>
            <person name="Song C."/>
            <person name="Xia L."/>
            <person name="Froenicke L."/>
            <person name="Lavelle D.O."/>
            <person name="Truco M.J."/>
            <person name="Xia R."/>
            <person name="Zhu S."/>
            <person name="Xu C."/>
            <person name="Xu H."/>
            <person name="Xu X."/>
            <person name="Cox K."/>
            <person name="Korf I."/>
            <person name="Meyers B.C."/>
            <person name="Michelmore R.W."/>
        </authorList>
    </citation>
    <scope>NUCLEOTIDE SEQUENCE [LARGE SCALE GENOMIC DNA]</scope>
    <source>
        <strain evidence="2">cv. Salinas</strain>
        <tissue evidence="1">Seedlings</tissue>
    </source>
</reference>
<name>A0A9R1UV09_LACSA</name>
<accession>A0A9R1UV09</accession>
<evidence type="ECO:0000313" key="2">
    <source>
        <dbReference type="Proteomes" id="UP000235145"/>
    </source>
</evidence>
<keyword evidence="2" id="KW-1185">Reference proteome</keyword>
<organism evidence="1 2">
    <name type="scientific">Lactuca sativa</name>
    <name type="common">Garden lettuce</name>
    <dbReference type="NCBI Taxonomy" id="4236"/>
    <lineage>
        <taxon>Eukaryota</taxon>
        <taxon>Viridiplantae</taxon>
        <taxon>Streptophyta</taxon>
        <taxon>Embryophyta</taxon>
        <taxon>Tracheophyta</taxon>
        <taxon>Spermatophyta</taxon>
        <taxon>Magnoliopsida</taxon>
        <taxon>eudicotyledons</taxon>
        <taxon>Gunneridae</taxon>
        <taxon>Pentapetalae</taxon>
        <taxon>asterids</taxon>
        <taxon>campanulids</taxon>
        <taxon>Asterales</taxon>
        <taxon>Asteraceae</taxon>
        <taxon>Cichorioideae</taxon>
        <taxon>Cichorieae</taxon>
        <taxon>Lactucinae</taxon>
        <taxon>Lactuca</taxon>
    </lineage>
</organism>
<proteinExistence type="predicted"/>
<comment type="caution">
    <text evidence="1">The sequence shown here is derived from an EMBL/GenBank/DDBJ whole genome shotgun (WGS) entry which is preliminary data.</text>
</comment>
<sequence length="89" mass="10152">MDNEAKRLDVWAMHVPLPGPKINPEKWIKHARITFDVDPHIGFSLGAKFPTNSPLKMELTHLVQIRTIPEALPYIVTPKFVDEDSPLLK</sequence>
<evidence type="ECO:0000313" key="1">
    <source>
        <dbReference type="EMBL" id="KAJ0194083.1"/>
    </source>
</evidence>
<gene>
    <name evidence="1" type="ORF">LSAT_V11C800407260</name>
</gene>
<dbReference type="AlphaFoldDB" id="A0A9R1UV09"/>
<protein>
    <submittedName>
        <fullName evidence="1">Uncharacterized protein</fullName>
    </submittedName>
</protein>
<dbReference type="EMBL" id="NBSK02000008">
    <property type="protein sequence ID" value="KAJ0194083.1"/>
    <property type="molecule type" value="Genomic_DNA"/>
</dbReference>